<accession>A0ABW0X395</accession>
<gene>
    <name evidence="1" type="ORF">ACFP3U_18665</name>
</gene>
<evidence type="ECO:0000313" key="2">
    <source>
        <dbReference type="Proteomes" id="UP001595975"/>
    </source>
</evidence>
<dbReference type="Proteomes" id="UP001595975">
    <property type="component" value="Unassembled WGS sequence"/>
</dbReference>
<reference evidence="2" key="1">
    <citation type="journal article" date="2019" name="Int. J. Syst. Evol. Microbiol.">
        <title>The Global Catalogue of Microorganisms (GCM) 10K type strain sequencing project: providing services to taxonomists for standard genome sequencing and annotation.</title>
        <authorList>
            <consortium name="The Broad Institute Genomics Platform"/>
            <consortium name="The Broad Institute Genome Sequencing Center for Infectious Disease"/>
            <person name="Wu L."/>
            <person name="Ma J."/>
        </authorList>
    </citation>
    <scope>NUCLEOTIDE SEQUENCE [LARGE SCALE GENOMIC DNA]</scope>
    <source>
        <strain evidence="2">CGMCC 4.1437</strain>
    </source>
</reference>
<organism evidence="1 2">
    <name type="scientific">Kitasatospora misakiensis</name>
    <dbReference type="NCBI Taxonomy" id="67330"/>
    <lineage>
        <taxon>Bacteria</taxon>
        <taxon>Bacillati</taxon>
        <taxon>Actinomycetota</taxon>
        <taxon>Actinomycetes</taxon>
        <taxon>Kitasatosporales</taxon>
        <taxon>Streptomycetaceae</taxon>
        <taxon>Kitasatospora</taxon>
    </lineage>
</organism>
<dbReference type="RefSeq" id="WP_380226685.1">
    <property type="nucleotide sequence ID" value="NZ_JBHSOF010000022.1"/>
</dbReference>
<proteinExistence type="predicted"/>
<keyword evidence="2" id="KW-1185">Reference proteome</keyword>
<name>A0ABW0X395_9ACTN</name>
<dbReference type="EMBL" id="JBHSOF010000022">
    <property type="protein sequence ID" value="MFC5664995.1"/>
    <property type="molecule type" value="Genomic_DNA"/>
</dbReference>
<evidence type="ECO:0000313" key="1">
    <source>
        <dbReference type="EMBL" id="MFC5664995.1"/>
    </source>
</evidence>
<comment type="caution">
    <text evidence="1">The sequence shown here is derived from an EMBL/GenBank/DDBJ whole genome shotgun (WGS) entry which is preliminary data.</text>
</comment>
<protein>
    <submittedName>
        <fullName evidence="1">Uncharacterized protein</fullName>
    </submittedName>
</protein>
<sequence>MAQRILHASCYGKDSYTSMKQGLRGHTRGISFQFRSRDSLTAEGFPLTLLWRRGEPFDVARQRLAALTPDPAAGSAPRDHMLPAFAGIEDLLPRPARIELHTRYTAGEIAVTPLILDDGRPGERSVIRHIERRWIDTSSLRRAALTAAAFLEGRGSDLSTVTFHGKRMDHAVAEETCFVDLGWHYFQFMPRYLDCGQAWLEVLNPHPTKTLHALLVEPADG</sequence>